<evidence type="ECO:0000256" key="3">
    <source>
        <dbReference type="ARBA" id="ARBA00017307"/>
    </source>
</evidence>
<dbReference type="EMBL" id="JAUKTV010000002">
    <property type="protein sequence ID" value="KAK0744728.1"/>
    <property type="molecule type" value="Genomic_DNA"/>
</dbReference>
<dbReference type="GO" id="GO:0005669">
    <property type="term" value="C:transcription factor TFIID complex"/>
    <property type="evidence" value="ECO:0007669"/>
    <property type="project" value="InterPro"/>
</dbReference>
<feature type="compositionally biased region" description="Polar residues" evidence="7">
    <location>
        <begin position="210"/>
        <end position="224"/>
    </location>
</feature>
<feature type="region of interest" description="Disordered" evidence="7">
    <location>
        <begin position="210"/>
        <end position="239"/>
    </location>
</feature>
<dbReference type="PANTHER" id="PTHR46469">
    <property type="entry name" value="TRANSCRIPTION INITIATION FACTOR TFIID SUBUNIT 8"/>
    <property type="match status" value="1"/>
</dbReference>
<dbReference type="Pfam" id="PF10406">
    <property type="entry name" value="TAF8_C"/>
    <property type="match status" value="1"/>
</dbReference>
<evidence type="ECO:0000256" key="6">
    <source>
        <dbReference type="ARBA" id="ARBA00023242"/>
    </source>
</evidence>
<dbReference type="PANTHER" id="PTHR46469:SF1">
    <property type="entry name" value="TRANSCRIPTION INITIATION FACTOR TFIID SUBUNIT 8"/>
    <property type="match status" value="1"/>
</dbReference>
<dbReference type="Pfam" id="PF07524">
    <property type="entry name" value="Bromo_TP"/>
    <property type="match status" value="1"/>
</dbReference>
<sequence length="359" mass="40113">MASEARKRTAEPTDDELPATKRLRSEEADFNSALEQLQSLQIAPSITQEEIARAGLRRAIALALSHVGFDSSSKDAMEMFVSMVEEYVESLFETVKVNANAARRSQPIPRDFERALKHFNLTTTALEPHKKNPIHRSKRIPTYEPIPEPDPVFVDMPVLGAELDGARDKESKLYIPKSFPAFPSIHTYKYTPEIVETATVVEDWGSFASDTQSQTLNGSQATPQPQRPLAPEEIPHGDPKKLREAAAKEAKAGEAALRRLMRASKIAKQKEVWTSAQSQPARRERHELWESAMREFIEDDTRASGKEVASGGLHGEKGRFEIADHSMIVNTEKRYFRHEVPRTGARKAMTTAQGISSKG</sequence>
<accession>A0AA40ESJ6</accession>
<keyword evidence="11" id="KW-1185">Reference proteome</keyword>
<feature type="compositionally biased region" description="Basic and acidic residues" evidence="7">
    <location>
        <begin position="1"/>
        <end position="11"/>
    </location>
</feature>
<evidence type="ECO:0000313" key="11">
    <source>
        <dbReference type="Proteomes" id="UP001172159"/>
    </source>
</evidence>
<reference evidence="10" key="1">
    <citation type="submission" date="2023-06" db="EMBL/GenBank/DDBJ databases">
        <title>Genome-scale phylogeny and comparative genomics of the fungal order Sordariales.</title>
        <authorList>
            <consortium name="Lawrence Berkeley National Laboratory"/>
            <person name="Hensen N."/>
            <person name="Bonometti L."/>
            <person name="Westerberg I."/>
            <person name="Brannstrom I.O."/>
            <person name="Guillou S."/>
            <person name="Cros-Aarteil S."/>
            <person name="Calhoun S."/>
            <person name="Haridas S."/>
            <person name="Kuo A."/>
            <person name="Mondo S."/>
            <person name="Pangilinan J."/>
            <person name="Riley R."/>
            <person name="Labutti K."/>
            <person name="Andreopoulos B."/>
            <person name="Lipzen A."/>
            <person name="Chen C."/>
            <person name="Yanf M."/>
            <person name="Daum C."/>
            <person name="Ng V."/>
            <person name="Clum A."/>
            <person name="Steindorff A."/>
            <person name="Ohm R."/>
            <person name="Martin F."/>
            <person name="Silar P."/>
            <person name="Natvig D."/>
            <person name="Lalanne C."/>
            <person name="Gautier V."/>
            <person name="Ament-Velasquez S.L."/>
            <person name="Kruys A."/>
            <person name="Hutchinson M.I."/>
            <person name="Powell A.J."/>
            <person name="Barry K."/>
            <person name="Miller A.N."/>
            <person name="Grigoriev I.V."/>
            <person name="Debuchy R."/>
            <person name="Gladieux P."/>
            <person name="Thoren M.H."/>
            <person name="Johannesson H."/>
        </authorList>
    </citation>
    <scope>NUCLEOTIDE SEQUENCE</scope>
    <source>
        <strain evidence="10">CBS 540.89</strain>
    </source>
</reference>
<dbReference type="InterPro" id="IPR006565">
    <property type="entry name" value="BTP"/>
</dbReference>
<comment type="subcellular location">
    <subcellularLocation>
        <location evidence="1">Nucleus</location>
    </subcellularLocation>
</comment>
<name>A0AA40ESJ6_9PEZI</name>
<evidence type="ECO:0000256" key="5">
    <source>
        <dbReference type="ARBA" id="ARBA00023163"/>
    </source>
</evidence>
<protein>
    <recommendedName>
        <fullName evidence="3">Transcription initiation factor TFIID subunit 8</fullName>
    </recommendedName>
</protein>
<feature type="region of interest" description="Disordered" evidence="7">
    <location>
        <begin position="1"/>
        <end position="25"/>
    </location>
</feature>
<dbReference type="CDD" id="cd00076">
    <property type="entry name" value="HFD_SF"/>
    <property type="match status" value="1"/>
</dbReference>
<feature type="domain" description="Transcription factor TFIID subunit 8 C-terminal" evidence="9">
    <location>
        <begin position="174"/>
        <end position="197"/>
    </location>
</feature>
<dbReference type="GO" id="GO:0006367">
    <property type="term" value="P:transcription initiation at RNA polymerase II promoter"/>
    <property type="evidence" value="ECO:0007669"/>
    <property type="project" value="TreeGrafter"/>
</dbReference>
<gene>
    <name evidence="10" type="ORF">B0T21DRAFT_358254</name>
</gene>
<evidence type="ECO:0000256" key="1">
    <source>
        <dbReference type="ARBA" id="ARBA00004123"/>
    </source>
</evidence>
<dbReference type="InterPro" id="IPR037818">
    <property type="entry name" value="TAF8"/>
</dbReference>
<feature type="domain" description="Bromodomain associated" evidence="8">
    <location>
        <begin position="50"/>
        <end position="122"/>
    </location>
</feature>
<keyword evidence="5" id="KW-0804">Transcription</keyword>
<evidence type="ECO:0000313" key="10">
    <source>
        <dbReference type="EMBL" id="KAK0744728.1"/>
    </source>
</evidence>
<evidence type="ECO:0000259" key="9">
    <source>
        <dbReference type="Pfam" id="PF10406"/>
    </source>
</evidence>
<evidence type="ECO:0000259" key="8">
    <source>
        <dbReference type="Pfam" id="PF07524"/>
    </source>
</evidence>
<dbReference type="AlphaFoldDB" id="A0AA40ESJ6"/>
<keyword evidence="6" id="KW-0539">Nucleus</keyword>
<evidence type="ECO:0000256" key="7">
    <source>
        <dbReference type="SAM" id="MobiDB-lite"/>
    </source>
</evidence>
<keyword evidence="4" id="KW-0805">Transcription regulation</keyword>
<evidence type="ECO:0000256" key="2">
    <source>
        <dbReference type="ARBA" id="ARBA00008767"/>
    </source>
</evidence>
<proteinExistence type="inferred from homology"/>
<organism evidence="10 11">
    <name type="scientific">Apiosordaria backusii</name>
    <dbReference type="NCBI Taxonomy" id="314023"/>
    <lineage>
        <taxon>Eukaryota</taxon>
        <taxon>Fungi</taxon>
        <taxon>Dikarya</taxon>
        <taxon>Ascomycota</taxon>
        <taxon>Pezizomycotina</taxon>
        <taxon>Sordariomycetes</taxon>
        <taxon>Sordariomycetidae</taxon>
        <taxon>Sordariales</taxon>
        <taxon>Lasiosphaeriaceae</taxon>
        <taxon>Apiosordaria</taxon>
    </lineage>
</organism>
<comment type="caution">
    <text evidence="10">The sequence shown here is derived from an EMBL/GenBank/DDBJ whole genome shotgun (WGS) entry which is preliminary data.</text>
</comment>
<dbReference type="InterPro" id="IPR019473">
    <property type="entry name" value="TFIID_su8_C"/>
</dbReference>
<evidence type="ECO:0000256" key="4">
    <source>
        <dbReference type="ARBA" id="ARBA00023015"/>
    </source>
</evidence>
<dbReference type="GO" id="GO:0046982">
    <property type="term" value="F:protein heterodimerization activity"/>
    <property type="evidence" value="ECO:0007669"/>
    <property type="project" value="InterPro"/>
</dbReference>
<dbReference type="Proteomes" id="UP001172159">
    <property type="component" value="Unassembled WGS sequence"/>
</dbReference>
<dbReference type="Gene3D" id="1.10.20.10">
    <property type="entry name" value="Histone, subunit A"/>
    <property type="match status" value="1"/>
</dbReference>
<dbReference type="InterPro" id="IPR009072">
    <property type="entry name" value="Histone-fold"/>
</dbReference>
<comment type="similarity">
    <text evidence="2">Belongs to the TAF8 family.</text>
</comment>